<evidence type="ECO:0000256" key="6">
    <source>
        <dbReference type="ARBA" id="ARBA00023136"/>
    </source>
</evidence>
<keyword evidence="6 7" id="KW-0472">Membrane</keyword>
<keyword evidence="3" id="KW-1003">Cell membrane</keyword>
<feature type="transmembrane region" description="Helical" evidence="7">
    <location>
        <begin position="20"/>
        <end position="40"/>
    </location>
</feature>
<protein>
    <submittedName>
        <fullName evidence="9">ABC transporter permease</fullName>
    </submittedName>
</protein>
<keyword evidence="5 7" id="KW-1133">Transmembrane helix</keyword>
<feature type="transmembrane region" description="Helical" evidence="7">
    <location>
        <begin position="237"/>
        <end position="260"/>
    </location>
</feature>
<evidence type="ECO:0000256" key="2">
    <source>
        <dbReference type="ARBA" id="ARBA00022448"/>
    </source>
</evidence>
<proteinExistence type="inferred from homology"/>
<gene>
    <name evidence="9" type="ORF">RSO01_63410</name>
</gene>
<reference evidence="9 10" key="1">
    <citation type="submission" date="2019-07" db="EMBL/GenBank/DDBJ databases">
        <title>Whole genome shotgun sequence of Reyranella soli NBRC 108950.</title>
        <authorList>
            <person name="Hosoyama A."/>
            <person name="Uohara A."/>
            <person name="Ohji S."/>
            <person name="Ichikawa N."/>
        </authorList>
    </citation>
    <scope>NUCLEOTIDE SEQUENCE [LARGE SCALE GENOMIC DNA]</scope>
    <source>
        <strain evidence="9 10">NBRC 108950</strain>
    </source>
</reference>
<comment type="similarity">
    <text evidence="7">Belongs to the binding-protein-dependent transport system permease family.</text>
</comment>
<dbReference type="PROSITE" id="PS50928">
    <property type="entry name" value="ABC_TM1"/>
    <property type="match status" value="1"/>
</dbReference>
<evidence type="ECO:0000256" key="3">
    <source>
        <dbReference type="ARBA" id="ARBA00022475"/>
    </source>
</evidence>
<dbReference type="PANTHER" id="PTHR30151:SF20">
    <property type="entry name" value="ABC TRANSPORTER PERMEASE PROTEIN HI_0355-RELATED"/>
    <property type="match status" value="1"/>
</dbReference>
<evidence type="ECO:0000256" key="1">
    <source>
        <dbReference type="ARBA" id="ARBA00004651"/>
    </source>
</evidence>
<evidence type="ECO:0000256" key="4">
    <source>
        <dbReference type="ARBA" id="ARBA00022692"/>
    </source>
</evidence>
<accession>A0A512NJT0</accession>
<dbReference type="OrthoDB" id="9799271at2"/>
<evidence type="ECO:0000256" key="5">
    <source>
        <dbReference type="ARBA" id="ARBA00022989"/>
    </source>
</evidence>
<dbReference type="CDD" id="cd06261">
    <property type="entry name" value="TM_PBP2"/>
    <property type="match status" value="1"/>
</dbReference>
<dbReference type="SUPFAM" id="SSF161098">
    <property type="entry name" value="MetI-like"/>
    <property type="match status" value="1"/>
</dbReference>
<sequence>MTDVANSEAKLGSAARSVGGRPASIFAARAAFLAIILLAWQGAVDSGLANAAFISTPASVAQSLWHLFRDGEIFPDLGTTVLEITIAFALSVVFGIASAVVLDRNDWLNRIVSPFLTAFNSMPRIALGPLFVLWFGIGIASKVVLAFSLGYFIMLLSTLGGLKNVDRDLLLMSRLFGASELRLFRHVRFPWALPGIFAGLKLTLIYCSAGAVIGEMIAAKSGLGVLLQSFSGRFDVAGVLALILIVALLVMTLTSVMDLVERRLLEWSRGSTDVPG</sequence>
<dbReference type="GO" id="GO:0005886">
    <property type="term" value="C:plasma membrane"/>
    <property type="evidence" value="ECO:0007669"/>
    <property type="project" value="UniProtKB-SubCell"/>
</dbReference>
<comment type="subcellular location">
    <subcellularLocation>
        <location evidence="1 7">Cell membrane</location>
        <topology evidence="1 7">Multi-pass membrane protein</topology>
    </subcellularLocation>
</comment>
<feature type="transmembrane region" description="Helical" evidence="7">
    <location>
        <begin position="191"/>
        <end position="217"/>
    </location>
</feature>
<dbReference type="PANTHER" id="PTHR30151">
    <property type="entry name" value="ALKANE SULFONATE ABC TRANSPORTER-RELATED, MEMBRANE SUBUNIT"/>
    <property type="match status" value="1"/>
</dbReference>
<evidence type="ECO:0000259" key="8">
    <source>
        <dbReference type="PROSITE" id="PS50928"/>
    </source>
</evidence>
<keyword evidence="10" id="KW-1185">Reference proteome</keyword>
<keyword evidence="2 7" id="KW-0813">Transport</keyword>
<dbReference type="AlphaFoldDB" id="A0A512NJT0"/>
<name>A0A512NJT0_9HYPH</name>
<dbReference type="InterPro" id="IPR000515">
    <property type="entry name" value="MetI-like"/>
</dbReference>
<feature type="transmembrane region" description="Helical" evidence="7">
    <location>
        <begin position="80"/>
        <end position="102"/>
    </location>
</feature>
<dbReference type="Pfam" id="PF00528">
    <property type="entry name" value="BPD_transp_1"/>
    <property type="match status" value="1"/>
</dbReference>
<evidence type="ECO:0000313" key="10">
    <source>
        <dbReference type="Proteomes" id="UP000321058"/>
    </source>
</evidence>
<dbReference type="RefSeq" id="WP_147154535.1">
    <property type="nucleotide sequence ID" value="NZ_BKAJ01000121.1"/>
</dbReference>
<dbReference type="Proteomes" id="UP000321058">
    <property type="component" value="Unassembled WGS sequence"/>
</dbReference>
<evidence type="ECO:0000256" key="7">
    <source>
        <dbReference type="RuleBase" id="RU363032"/>
    </source>
</evidence>
<dbReference type="InterPro" id="IPR035906">
    <property type="entry name" value="MetI-like_sf"/>
</dbReference>
<evidence type="ECO:0000313" key="9">
    <source>
        <dbReference type="EMBL" id="GEP59175.1"/>
    </source>
</evidence>
<organism evidence="9 10">
    <name type="scientific">Reyranella soli</name>
    <dbReference type="NCBI Taxonomy" id="1230389"/>
    <lineage>
        <taxon>Bacteria</taxon>
        <taxon>Pseudomonadati</taxon>
        <taxon>Pseudomonadota</taxon>
        <taxon>Alphaproteobacteria</taxon>
        <taxon>Hyphomicrobiales</taxon>
        <taxon>Reyranellaceae</taxon>
        <taxon>Reyranella</taxon>
    </lineage>
</organism>
<comment type="caution">
    <text evidence="9">The sequence shown here is derived from an EMBL/GenBank/DDBJ whole genome shotgun (WGS) entry which is preliminary data.</text>
</comment>
<dbReference type="GO" id="GO:0055085">
    <property type="term" value="P:transmembrane transport"/>
    <property type="evidence" value="ECO:0007669"/>
    <property type="project" value="InterPro"/>
</dbReference>
<feature type="domain" description="ABC transmembrane type-1" evidence="8">
    <location>
        <begin position="77"/>
        <end position="255"/>
    </location>
</feature>
<dbReference type="Gene3D" id="1.10.3720.10">
    <property type="entry name" value="MetI-like"/>
    <property type="match status" value="1"/>
</dbReference>
<dbReference type="EMBL" id="BKAJ01000121">
    <property type="protein sequence ID" value="GEP59175.1"/>
    <property type="molecule type" value="Genomic_DNA"/>
</dbReference>
<keyword evidence="4 7" id="KW-0812">Transmembrane</keyword>